<gene>
    <name evidence="2" type="ORF">ASEP1449_LOCUS18487</name>
</gene>
<feature type="domain" description="N-acetyltransferase" evidence="1">
    <location>
        <begin position="47"/>
        <end position="199"/>
    </location>
</feature>
<dbReference type="InterPro" id="IPR016181">
    <property type="entry name" value="Acyl_CoA_acyltransferase"/>
</dbReference>
<name>A0A7S2XTP7_9STRA</name>
<organism evidence="2">
    <name type="scientific">Attheya septentrionalis</name>
    <dbReference type="NCBI Taxonomy" id="420275"/>
    <lineage>
        <taxon>Eukaryota</taxon>
        <taxon>Sar</taxon>
        <taxon>Stramenopiles</taxon>
        <taxon>Ochrophyta</taxon>
        <taxon>Bacillariophyta</taxon>
        <taxon>Coscinodiscophyceae</taxon>
        <taxon>Chaetocerotophycidae</taxon>
        <taxon>Chaetocerotales</taxon>
        <taxon>Attheyaceae</taxon>
        <taxon>Attheya</taxon>
    </lineage>
</organism>
<dbReference type="GO" id="GO:0008999">
    <property type="term" value="F:protein-N-terminal-alanine acetyltransferase activity"/>
    <property type="evidence" value="ECO:0007669"/>
    <property type="project" value="TreeGrafter"/>
</dbReference>
<protein>
    <recommendedName>
        <fullName evidence="1">N-acetyltransferase domain-containing protein</fullName>
    </recommendedName>
</protein>
<sequence>MRGTDSIVKLDSHMNKANSTVETIDSLQLETKRLLLRTFQTSLDSNVIHDLLQERDIAYNTQMIPFPYEKGMAEDFIHNAHKEAGEGKGLHLAVILKSETNLLIGVVSLIKIEKNNEHQRANLGYWIGKPYWGLGYGTEAASEIIRFGFMDLHLDYIRSNHFARNPASGRIMQKNGMKHETQLKKKIEKWGVWEDVEEYGLLRKDFVENK</sequence>
<dbReference type="GO" id="GO:0005737">
    <property type="term" value="C:cytoplasm"/>
    <property type="evidence" value="ECO:0007669"/>
    <property type="project" value="TreeGrafter"/>
</dbReference>
<dbReference type="Gene3D" id="3.40.630.30">
    <property type="match status" value="1"/>
</dbReference>
<accession>A0A7S2XTP7</accession>
<dbReference type="PANTHER" id="PTHR43792">
    <property type="entry name" value="GNAT FAMILY, PUTATIVE (AFU_ORTHOLOGUE AFUA_3G00765)-RELATED-RELATED"/>
    <property type="match status" value="1"/>
</dbReference>
<dbReference type="PANTHER" id="PTHR43792:SF9">
    <property type="entry name" value="RIBOSOMAL-PROTEIN-ALANINE ACETYLTRANSFERASE"/>
    <property type="match status" value="1"/>
</dbReference>
<evidence type="ECO:0000313" key="2">
    <source>
        <dbReference type="EMBL" id="CAD9826653.1"/>
    </source>
</evidence>
<dbReference type="InterPro" id="IPR051531">
    <property type="entry name" value="N-acetyltransferase"/>
</dbReference>
<dbReference type="InterPro" id="IPR000182">
    <property type="entry name" value="GNAT_dom"/>
</dbReference>
<dbReference type="PROSITE" id="PS51186">
    <property type="entry name" value="GNAT"/>
    <property type="match status" value="1"/>
</dbReference>
<dbReference type="Pfam" id="PF13302">
    <property type="entry name" value="Acetyltransf_3"/>
    <property type="match status" value="1"/>
</dbReference>
<dbReference type="SUPFAM" id="SSF55729">
    <property type="entry name" value="Acyl-CoA N-acyltransferases (Nat)"/>
    <property type="match status" value="1"/>
</dbReference>
<reference evidence="2" key="1">
    <citation type="submission" date="2021-01" db="EMBL/GenBank/DDBJ databases">
        <authorList>
            <person name="Corre E."/>
            <person name="Pelletier E."/>
            <person name="Niang G."/>
            <person name="Scheremetjew M."/>
            <person name="Finn R."/>
            <person name="Kale V."/>
            <person name="Holt S."/>
            <person name="Cochrane G."/>
            <person name="Meng A."/>
            <person name="Brown T."/>
            <person name="Cohen L."/>
        </authorList>
    </citation>
    <scope>NUCLEOTIDE SEQUENCE</scope>
    <source>
        <strain evidence="2">CCMP2084</strain>
    </source>
</reference>
<proteinExistence type="predicted"/>
<dbReference type="AlphaFoldDB" id="A0A7S2XTP7"/>
<evidence type="ECO:0000259" key="1">
    <source>
        <dbReference type="PROSITE" id="PS51186"/>
    </source>
</evidence>
<dbReference type="EMBL" id="HBHQ01027282">
    <property type="protein sequence ID" value="CAD9826653.1"/>
    <property type="molecule type" value="Transcribed_RNA"/>
</dbReference>